<gene>
    <name evidence="1" type="ORF">G7Z17_g5461</name>
</gene>
<keyword evidence="2" id="KW-1185">Reference proteome</keyword>
<protein>
    <submittedName>
        <fullName evidence="1">Uncharacterized protein</fullName>
    </submittedName>
</protein>
<name>A0A9P5LHT6_9HYPO</name>
<sequence length="174" mass="18308">MWQDDGGVWEGVVEQDLGAEARRIVGCNGPWLAFTGTASSWLAWDKGWPTVGPDSVGDGGQGGQRANCAKGGEGGWLSGVSSCLGARRRGEVGFGIHDDDFLEFAAASAAHGGSHLQAHTQTHDLKRGLETPLTCVRSTARYSTMRREGLTGALPAALVLSRVDDSIWDGDAQV</sequence>
<accession>A0A9P5LHT6</accession>
<evidence type="ECO:0000313" key="2">
    <source>
        <dbReference type="Proteomes" id="UP000722485"/>
    </source>
</evidence>
<comment type="caution">
    <text evidence="1">The sequence shown here is derived from an EMBL/GenBank/DDBJ whole genome shotgun (WGS) entry which is preliminary data.</text>
</comment>
<dbReference type="EMBL" id="JAANBB010000091">
    <property type="protein sequence ID" value="KAF7550798.1"/>
    <property type="molecule type" value="Genomic_DNA"/>
</dbReference>
<evidence type="ECO:0000313" key="1">
    <source>
        <dbReference type="EMBL" id="KAF7550798.1"/>
    </source>
</evidence>
<reference evidence="1" key="1">
    <citation type="submission" date="2020-03" db="EMBL/GenBank/DDBJ databases">
        <title>Draft Genome Sequence of Cylindrodendrum hubeiense.</title>
        <authorList>
            <person name="Buettner E."/>
            <person name="Kellner H."/>
        </authorList>
    </citation>
    <scope>NUCLEOTIDE SEQUENCE</scope>
    <source>
        <strain evidence="1">IHI 201604</strain>
    </source>
</reference>
<dbReference type="AlphaFoldDB" id="A0A9P5LHT6"/>
<organism evidence="1 2">
    <name type="scientific">Cylindrodendrum hubeiense</name>
    <dbReference type="NCBI Taxonomy" id="595255"/>
    <lineage>
        <taxon>Eukaryota</taxon>
        <taxon>Fungi</taxon>
        <taxon>Dikarya</taxon>
        <taxon>Ascomycota</taxon>
        <taxon>Pezizomycotina</taxon>
        <taxon>Sordariomycetes</taxon>
        <taxon>Hypocreomycetidae</taxon>
        <taxon>Hypocreales</taxon>
        <taxon>Nectriaceae</taxon>
        <taxon>Cylindrodendrum</taxon>
    </lineage>
</organism>
<dbReference type="Proteomes" id="UP000722485">
    <property type="component" value="Unassembled WGS sequence"/>
</dbReference>
<proteinExistence type="predicted"/>